<evidence type="ECO:0000313" key="2">
    <source>
        <dbReference type="EMBL" id="SEW24088.1"/>
    </source>
</evidence>
<name>A0A1I0QB86_9BACT</name>
<dbReference type="AlphaFoldDB" id="A0A1I0QB86"/>
<sequence>MKVKGLFLFLSAIALTSCNSNDDGVSAGIEIPGITITNDIDCCTAEQALQAYKFLETVKIIPTLTTEVDRKYNVYAYTRTGKFHIGYNEVFFVATKKSSNNYIKDFSITGLTPLMLMTKMKMEHSTPVSGNAEVFNDNFPAIKRAWVSFIMSSGESGSWTLSYHVDVLGGKGDVNKAGITVDALPDGQAWLKSFKVGDDTYFLSLANASDWKTGSNVIRAYISKKSTPITTPYALAEESFTVDIDPRMPDMGNHTSPDNRPLTPQADGSYQGTINLTMTGLWRIHLTIRDAQGHVVAGGDNQSSGYSSLFWDVTI</sequence>
<keyword evidence="3" id="KW-1185">Reference proteome</keyword>
<protein>
    <submittedName>
        <fullName evidence="2">YtkA-like</fullName>
    </submittedName>
</protein>
<accession>A0A1I0QB86</accession>
<evidence type="ECO:0000256" key="1">
    <source>
        <dbReference type="SAM" id="MobiDB-lite"/>
    </source>
</evidence>
<dbReference type="PROSITE" id="PS51257">
    <property type="entry name" value="PROKAR_LIPOPROTEIN"/>
    <property type="match status" value="1"/>
</dbReference>
<dbReference type="Proteomes" id="UP000199373">
    <property type="component" value="Unassembled WGS sequence"/>
</dbReference>
<organism evidence="2 3">
    <name type="scientific">Prevotella aff. ruminicola Tc2-24</name>
    <dbReference type="NCBI Taxonomy" id="81582"/>
    <lineage>
        <taxon>Bacteria</taxon>
        <taxon>Pseudomonadati</taxon>
        <taxon>Bacteroidota</taxon>
        <taxon>Bacteroidia</taxon>
        <taxon>Bacteroidales</taxon>
        <taxon>Prevotellaceae</taxon>
        <taxon>Prevotella</taxon>
    </lineage>
</organism>
<evidence type="ECO:0000313" key="3">
    <source>
        <dbReference type="Proteomes" id="UP000199373"/>
    </source>
</evidence>
<dbReference type="EMBL" id="FOIQ01000006">
    <property type="protein sequence ID" value="SEW24088.1"/>
    <property type="molecule type" value="Genomic_DNA"/>
</dbReference>
<reference evidence="2 3" key="1">
    <citation type="submission" date="2016-10" db="EMBL/GenBank/DDBJ databases">
        <authorList>
            <person name="de Groot N.N."/>
        </authorList>
    </citation>
    <scope>NUCLEOTIDE SEQUENCE [LARGE SCALE GENOMIC DNA]</scope>
    <source>
        <strain evidence="2 3">TC2-24</strain>
    </source>
</reference>
<gene>
    <name evidence="2" type="ORF">SAMN04487850_2303</name>
</gene>
<proteinExistence type="predicted"/>
<dbReference type="RefSeq" id="WP_176771042.1">
    <property type="nucleotide sequence ID" value="NZ_FOIQ01000006.1"/>
</dbReference>
<feature type="region of interest" description="Disordered" evidence="1">
    <location>
        <begin position="249"/>
        <end position="269"/>
    </location>
</feature>